<dbReference type="Pfam" id="PF02737">
    <property type="entry name" value="3HCDH_N"/>
    <property type="match status" value="1"/>
</dbReference>
<dbReference type="GO" id="GO:0070403">
    <property type="term" value="F:NAD+ binding"/>
    <property type="evidence" value="ECO:0007669"/>
    <property type="project" value="InterPro"/>
</dbReference>
<dbReference type="SUPFAM" id="SSF48179">
    <property type="entry name" value="6-phosphogluconate dehydrogenase C-terminal domain-like"/>
    <property type="match status" value="1"/>
</dbReference>
<dbReference type="InterPro" id="IPR008927">
    <property type="entry name" value="6-PGluconate_DH-like_C_sf"/>
</dbReference>
<dbReference type="AlphaFoldDB" id="A0A533I809"/>
<dbReference type="Proteomes" id="UP000315344">
    <property type="component" value="Unassembled WGS sequence"/>
</dbReference>
<keyword evidence="1" id="KW-0560">Oxidoreductase</keyword>
<organism evidence="4 5">
    <name type="scientific">Paracoccus denitrificans</name>
    <dbReference type="NCBI Taxonomy" id="266"/>
    <lineage>
        <taxon>Bacteria</taxon>
        <taxon>Pseudomonadati</taxon>
        <taxon>Pseudomonadota</taxon>
        <taxon>Alphaproteobacteria</taxon>
        <taxon>Rhodobacterales</taxon>
        <taxon>Paracoccaceae</taxon>
        <taxon>Paracoccus</taxon>
    </lineage>
</organism>
<dbReference type="Gene3D" id="3.40.50.720">
    <property type="entry name" value="NAD(P)-binding Rossmann-like Domain"/>
    <property type="match status" value="1"/>
</dbReference>
<comment type="caution">
    <text evidence="4">The sequence shown here is derived from an EMBL/GenBank/DDBJ whole genome shotgun (WGS) entry which is preliminary data.</text>
</comment>
<dbReference type="InterPro" id="IPR013328">
    <property type="entry name" value="6PGD_dom2"/>
</dbReference>
<dbReference type="SUPFAM" id="SSF51735">
    <property type="entry name" value="NAD(P)-binding Rossmann-fold domains"/>
    <property type="match status" value="1"/>
</dbReference>
<evidence type="ECO:0000259" key="3">
    <source>
        <dbReference type="Pfam" id="PF02737"/>
    </source>
</evidence>
<dbReference type="Pfam" id="PF00725">
    <property type="entry name" value="3HCDH"/>
    <property type="match status" value="1"/>
</dbReference>
<feature type="domain" description="3-hydroxyacyl-CoA dehydrogenase NAD binding" evidence="3">
    <location>
        <begin position="4"/>
        <end position="172"/>
    </location>
</feature>
<dbReference type="GO" id="GO:0006631">
    <property type="term" value="P:fatty acid metabolic process"/>
    <property type="evidence" value="ECO:0007669"/>
    <property type="project" value="InterPro"/>
</dbReference>
<dbReference type="PANTHER" id="PTHR48075">
    <property type="entry name" value="3-HYDROXYACYL-COA DEHYDROGENASE FAMILY PROTEIN"/>
    <property type="match status" value="1"/>
</dbReference>
<evidence type="ECO:0000259" key="2">
    <source>
        <dbReference type="Pfam" id="PF00725"/>
    </source>
</evidence>
<evidence type="ECO:0000313" key="5">
    <source>
        <dbReference type="Proteomes" id="UP000315344"/>
    </source>
</evidence>
<sequence>MTRIAVLGGGLIGAGWAAAFASAGHDVVVLDPDPASADRLNDCWQQAQAVLAQTGRAAPDATPPRMGSTDDVARADFLQEALPEDLALKQRALRDLAPHLGTVRAIASSSSTFTADQIAEGTGLGDRLLIGHPCNPPWLMPVVEVSAGSGCDPQAIDAARAIYESAGKTVLTLLKPVKGHLVNRLQIALWREAVHLVITGAASLEDTERAVSEALAPRWCDIGPHSVFALSGGANGMAGFLDALGPAFQLIFDDLGQPQLDAETRDALIRAYERSGLPHLAELAQRRDSNLPQRLRQKNLRARP</sequence>
<evidence type="ECO:0000313" key="4">
    <source>
        <dbReference type="EMBL" id="TKW65942.1"/>
    </source>
</evidence>
<dbReference type="EMBL" id="VAFL01000009">
    <property type="protein sequence ID" value="TKW65942.1"/>
    <property type="molecule type" value="Genomic_DNA"/>
</dbReference>
<dbReference type="Gene3D" id="1.10.1040.10">
    <property type="entry name" value="N-(1-d-carboxylethyl)-l-norvaline Dehydrogenase, domain 2"/>
    <property type="match status" value="1"/>
</dbReference>
<evidence type="ECO:0000256" key="1">
    <source>
        <dbReference type="ARBA" id="ARBA00023002"/>
    </source>
</evidence>
<dbReference type="InterPro" id="IPR006108">
    <property type="entry name" value="3HC_DH_C"/>
</dbReference>
<feature type="domain" description="3-hydroxyacyl-CoA dehydrogenase C-terminal" evidence="2">
    <location>
        <begin position="179"/>
        <end position="240"/>
    </location>
</feature>
<dbReference type="GO" id="GO:0016616">
    <property type="term" value="F:oxidoreductase activity, acting on the CH-OH group of donors, NAD or NADP as acceptor"/>
    <property type="evidence" value="ECO:0007669"/>
    <property type="project" value="InterPro"/>
</dbReference>
<name>A0A533I809_PARDE</name>
<dbReference type="InterPro" id="IPR036291">
    <property type="entry name" value="NAD(P)-bd_dom_sf"/>
</dbReference>
<protein>
    <submittedName>
        <fullName evidence="4">Hydrogenase</fullName>
    </submittedName>
</protein>
<accession>A0A533I809</accession>
<reference evidence="4 5" key="1">
    <citation type="journal article" date="2017" name="Nat. Commun.">
        <title>In situ click chemistry generation of cyclooxygenase-2 inhibitors.</title>
        <authorList>
            <person name="Bhardwaj A."/>
            <person name="Kaur J."/>
            <person name="Wuest M."/>
            <person name="Wuest F."/>
        </authorList>
    </citation>
    <scope>NUCLEOTIDE SEQUENCE [LARGE SCALE GENOMIC DNA]</scope>
    <source>
        <strain evidence="4">S2_012_000_R3_94</strain>
    </source>
</reference>
<proteinExistence type="predicted"/>
<dbReference type="InterPro" id="IPR006176">
    <property type="entry name" value="3-OHacyl-CoA_DH_NAD-bd"/>
</dbReference>
<dbReference type="PANTHER" id="PTHR48075:SF5">
    <property type="entry name" value="3-HYDROXYBUTYRYL-COA DEHYDROGENASE"/>
    <property type="match status" value="1"/>
</dbReference>
<gene>
    <name evidence="4" type="ORF">DI616_12395</name>
</gene>